<organism evidence="3 4">
    <name type="scientific">Candidatus Wolfebacteria bacterium GW2011_GWC1_43_10</name>
    <dbReference type="NCBI Taxonomy" id="1619011"/>
    <lineage>
        <taxon>Bacteria</taxon>
        <taxon>Candidatus Wolfeibacteriota</taxon>
    </lineage>
</organism>
<name>A0A0G1CBE4_9BACT</name>
<dbReference type="EMBL" id="LCFA01000006">
    <property type="protein sequence ID" value="KKS82719.1"/>
    <property type="molecule type" value="Genomic_DNA"/>
</dbReference>
<feature type="domain" description="DUF5652" evidence="2">
    <location>
        <begin position="14"/>
        <end position="71"/>
    </location>
</feature>
<keyword evidence="1" id="KW-1133">Transmembrane helix</keyword>
<dbReference type="Pfam" id="PF18893">
    <property type="entry name" value="DUF5652"/>
    <property type="match status" value="1"/>
</dbReference>
<protein>
    <recommendedName>
        <fullName evidence="2">DUF5652 domain-containing protein</fullName>
    </recommendedName>
</protein>
<keyword evidence="1" id="KW-0812">Transmembrane</keyword>
<comment type="caution">
    <text evidence="3">The sequence shown here is derived from an EMBL/GenBank/DDBJ whole genome shotgun (WGS) entry which is preliminary data.</text>
</comment>
<reference evidence="3 4" key="1">
    <citation type="journal article" date="2015" name="Nature">
        <title>rRNA introns, odd ribosomes, and small enigmatic genomes across a large radiation of phyla.</title>
        <authorList>
            <person name="Brown C.T."/>
            <person name="Hug L.A."/>
            <person name="Thomas B.C."/>
            <person name="Sharon I."/>
            <person name="Castelle C.J."/>
            <person name="Singh A."/>
            <person name="Wilkins M.J."/>
            <person name="Williams K.H."/>
            <person name="Banfield J.F."/>
        </authorList>
    </citation>
    <scope>NUCLEOTIDE SEQUENCE [LARGE SCALE GENOMIC DNA]</scope>
</reference>
<evidence type="ECO:0000256" key="1">
    <source>
        <dbReference type="SAM" id="Phobius"/>
    </source>
</evidence>
<feature type="transmembrane region" description="Helical" evidence="1">
    <location>
        <begin position="44"/>
        <end position="65"/>
    </location>
</feature>
<evidence type="ECO:0000313" key="4">
    <source>
        <dbReference type="Proteomes" id="UP000034810"/>
    </source>
</evidence>
<evidence type="ECO:0000259" key="2">
    <source>
        <dbReference type="Pfam" id="PF18893"/>
    </source>
</evidence>
<gene>
    <name evidence="3" type="ORF">UV58_C0006G0018</name>
</gene>
<dbReference type="AlphaFoldDB" id="A0A0G1CBE4"/>
<evidence type="ECO:0000313" key="3">
    <source>
        <dbReference type="EMBL" id="KKS82719.1"/>
    </source>
</evidence>
<sequence>MLSSFENFFSVIQQNPLIFYLFLAWVIVWKGIALWKAARNNHKYWYIALLIINLAGVLEILYIFVFSKRKLTNNRQPTTNNS</sequence>
<dbReference type="InterPro" id="IPR043712">
    <property type="entry name" value="DUF5652"/>
</dbReference>
<proteinExistence type="predicted"/>
<keyword evidence="1" id="KW-0472">Membrane</keyword>
<dbReference type="Proteomes" id="UP000034810">
    <property type="component" value="Unassembled WGS sequence"/>
</dbReference>
<feature type="transmembrane region" description="Helical" evidence="1">
    <location>
        <begin position="17"/>
        <end position="38"/>
    </location>
</feature>
<accession>A0A0G1CBE4</accession>